<dbReference type="InterPro" id="IPR001584">
    <property type="entry name" value="Integrase_cat-core"/>
</dbReference>
<dbReference type="KEGG" id="apln:108739983"/>
<dbReference type="PANTHER" id="PTHR37984">
    <property type="entry name" value="PROTEIN CBG26694"/>
    <property type="match status" value="1"/>
</dbReference>
<dbReference type="InParanoid" id="A0A1W4XBB4"/>
<dbReference type="InterPro" id="IPR050951">
    <property type="entry name" value="Retrovirus_Pol_polyprotein"/>
</dbReference>
<evidence type="ECO:0000313" key="3">
    <source>
        <dbReference type="Proteomes" id="UP000192223"/>
    </source>
</evidence>
<proteinExistence type="predicted"/>
<dbReference type="AlphaFoldDB" id="A0A1W4XBB4"/>
<evidence type="ECO:0000313" key="4">
    <source>
        <dbReference type="RefSeq" id="XP_018329630.1"/>
    </source>
</evidence>
<dbReference type="GO" id="GO:0003676">
    <property type="term" value="F:nucleic acid binding"/>
    <property type="evidence" value="ECO:0007669"/>
    <property type="project" value="InterPro"/>
</dbReference>
<keyword evidence="3" id="KW-1185">Reference proteome</keyword>
<dbReference type="OrthoDB" id="6783654at2759"/>
<dbReference type="Proteomes" id="UP000192223">
    <property type="component" value="Unplaced"/>
</dbReference>
<dbReference type="PROSITE" id="PS50994">
    <property type="entry name" value="INTEGRASE"/>
    <property type="match status" value="1"/>
</dbReference>
<dbReference type="PANTHER" id="PTHR37984:SF12">
    <property type="entry name" value="RIBONUCLEASE H"/>
    <property type="match status" value="1"/>
</dbReference>
<dbReference type="GO" id="GO:0015074">
    <property type="term" value="P:DNA integration"/>
    <property type="evidence" value="ECO:0007669"/>
    <property type="project" value="InterPro"/>
</dbReference>
<evidence type="ECO:0000256" key="1">
    <source>
        <dbReference type="ARBA" id="ARBA00012493"/>
    </source>
</evidence>
<dbReference type="EC" id="2.7.7.49" evidence="1"/>
<dbReference type="Pfam" id="PF00665">
    <property type="entry name" value="rve"/>
    <property type="match status" value="1"/>
</dbReference>
<accession>A0A1W4XBB4</accession>
<dbReference type="SUPFAM" id="SSF53098">
    <property type="entry name" value="Ribonuclease H-like"/>
    <property type="match status" value="1"/>
</dbReference>
<name>A0A1W4XBB4_AGRPL</name>
<dbReference type="Gene3D" id="3.30.420.10">
    <property type="entry name" value="Ribonuclease H-like superfamily/Ribonuclease H"/>
    <property type="match status" value="1"/>
</dbReference>
<sequence>MKGLARSYCWWYGINKDIENLVSSCSNCQSQLTNPSKVEPHIWEPAVAPFERVHIDHAGPYMGHTFFLLIDAYSKWPEVHIVKNMLAETTILVCKKIFSVYGSPCILVSDNARTFVSSGFEKFLCEHGVYHRLPAPYHPATNAQAERFVQTIKKALAKIPAKSNIQYELQEILTQYRNMPHAQTGLSPAEMVFNRKIRGRLDLLKQTRVPKRKDCNIEKDSGTFKEGERVIARGYVGKSKWKFGIVEKRTGKLHYRVRTDCGQDWRRHKNQLRRTGVQLAMPVNEFDYYIPPEERIQILRTDENAPQAHEEQPDNVAADRAAKSAEAQDNMAEFVQLAAPPALQRRNPLRRRRRPETLHDYIVDVSLDEGENPVENLHSFNID</sequence>
<feature type="domain" description="Integrase catalytic" evidence="2">
    <location>
        <begin position="45"/>
        <end position="196"/>
    </location>
</feature>
<dbReference type="Pfam" id="PF17921">
    <property type="entry name" value="Integrase_H2C2"/>
    <property type="match status" value="1"/>
</dbReference>
<dbReference type="InterPro" id="IPR012337">
    <property type="entry name" value="RNaseH-like_sf"/>
</dbReference>
<protein>
    <recommendedName>
        <fullName evidence="1">RNA-directed DNA polymerase</fullName>
        <ecNumber evidence="1">2.7.7.49</ecNumber>
    </recommendedName>
</protein>
<dbReference type="InterPro" id="IPR036397">
    <property type="entry name" value="RNaseH_sf"/>
</dbReference>
<dbReference type="RefSeq" id="XP_018329630.1">
    <property type="nucleotide sequence ID" value="XM_018474128.1"/>
</dbReference>
<dbReference type="GeneID" id="108739983"/>
<dbReference type="STRING" id="224129.A0A1W4XBB4"/>
<organism evidence="3 4">
    <name type="scientific">Agrilus planipennis</name>
    <name type="common">Emerald ash borer</name>
    <name type="synonym">Agrilus marcopoli</name>
    <dbReference type="NCBI Taxonomy" id="224129"/>
    <lineage>
        <taxon>Eukaryota</taxon>
        <taxon>Metazoa</taxon>
        <taxon>Ecdysozoa</taxon>
        <taxon>Arthropoda</taxon>
        <taxon>Hexapoda</taxon>
        <taxon>Insecta</taxon>
        <taxon>Pterygota</taxon>
        <taxon>Neoptera</taxon>
        <taxon>Endopterygota</taxon>
        <taxon>Coleoptera</taxon>
        <taxon>Polyphaga</taxon>
        <taxon>Elateriformia</taxon>
        <taxon>Buprestoidea</taxon>
        <taxon>Buprestidae</taxon>
        <taxon>Agrilinae</taxon>
        <taxon>Agrilus</taxon>
    </lineage>
</organism>
<evidence type="ECO:0000259" key="2">
    <source>
        <dbReference type="PROSITE" id="PS50994"/>
    </source>
</evidence>
<dbReference type="GO" id="GO:0003964">
    <property type="term" value="F:RNA-directed DNA polymerase activity"/>
    <property type="evidence" value="ECO:0007669"/>
    <property type="project" value="UniProtKB-EC"/>
</dbReference>
<dbReference type="InterPro" id="IPR041588">
    <property type="entry name" value="Integrase_H2C2"/>
</dbReference>
<gene>
    <name evidence="4" type="primary">LOC108739983</name>
</gene>
<dbReference type="FunFam" id="3.30.420.10:FF:000063">
    <property type="entry name" value="Retrovirus-related Pol polyprotein from transposon 297-like Protein"/>
    <property type="match status" value="1"/>
</dbReference>
<reference evidence="4" key="1">
    <citation type="submission" date="2025-08" db="UniProtKB">
        <authorList>
            <consortium name="RefSeq"/>
        </authorList>
    </citation>
    <scope>IDENTIFICATION</scope>
    <source>
        <tissue evidence="4">Entire body</tissue>
    </source>
</reference>